<organism evidence="2 3">
    <name type="scientific">Pseudoponticoccus marisrubri</name>
    <dbReference type="NCBI Taxonomy" id="1685382"/>
    <lineage>
        <taxon>Bacteria</taxon>
        <taxon>Pseudomonadati</taxon>
        <taxon>Pseudomonadota</taxon>
        <taxon>Alphaproteobacteria</taxon>
        <taxon>Rhodobacterales</taxon>
        <taxon>Roseobacteraceae</taxon>
        <taxon>Pseudoponticoccus</taxon>
    </lineage>
</organism>
<evidence type="ECO:0000256" key="1">
    <source>
        <dbReference type="SAM" id="MobiDB-lite"/>
    </source>
</evidence>
<reference evidence="2 3" key="1">
    <citation type="submission" date="2015-12" db="EMBL/GenBank/DDBJ databases">
        <authorList>
            <person name="Shamseldin A."/>
            <person name="Moawad H."/>
            <person name="Abd El-Rahim W.M."/>
            <person name="Sadowsky M.J."/>
        </authorList>
    </citation>
    <scope>NUCLEOTIDE SEQUENCE [LARGE SCALE GENOMIC DNA]</scope>
    <source>
        <strain evidence="2 3">SJ5A-1</strain>
    </source>
</reference>
<keyword evidence="3" id="KW-1185">Reference proteome</keyword>
<dbReference type="AlphaFoldDB" id="A0A0W7WEV9"/>
<dbReference type="EMBL" id="LPXO01000017">
    <property type="protein sequence ID" value="KUF09094.1"/>
    <property type="molecule type" value="Genomic_DNA"/>
</dbReference>
<comment type="caution">
    <text evidence="2">The sequence shown here is derived from an EMBL/GenBank/DDBJ whole genome shotgun (WGS) entry which is preliminary data.</text>
</comment>
<protein>
    <submittedName>
        <fullName evidence="2">Uncharacterized protein</fullName>
    </submittedName>
</protein>
<evidence type="ECO:0000313" key="3">
    <source>
        <dbReference type="Proteomes" id="UP000054396"/>
    </source>
</evidence>
<accession>A0A0W7WEV9</accession>
<feature type="region of interest" description="Disordered" evidence="1">
    <location>
        <begin position="63"/>
        <end position="101"/>
    </location>
</feature>
<dbReference type="STRING" id="1685382.AVJ23_19410"/>
<feature type="region of interest" description="Disordered" evidence="1">
    <location>
        <begin position="1"/>
        <end position="45"/>
    </location>
</feature>
<sequence>MIGNQTARSGRDGVMPFSRQATALTPSATQPVQSGQPSPGKPAALRIASPWNSATGIESAATIRPDRGSAPGWRPPCVHGPSGSPAISASWKKMMPRQSVA</sequence>
<feature type="compositionally biased region" description="Polar residues" evidence="1">
    <location>
        <begin position="19"/>
        <end position="37"/>
    </location>
</feature>
<dbReference type="Proteomes" id="UP000054396">
    <property type="component" value="Unassembled WGS sequence"/>
</dbReference>
<name>A0A0W7WEV9_9RHOB</name>
<gene>
    <name evidence="2" type="ORF">AVJ23_19410</name>
</gene>
<proteinExistence type="predicted"/>
<evidence type="ECO:0000313" key="2">
    <source>
        <dbReference type="EMBL" id="KUF09094.1"/>
    </source>
</evidence>